<evidence type="ECO:0000313" key="2">
    <source>
        <dbReference type="Proteomes" id="UP000663722"/>
    </source>
</evidence>
<dbReference type="Proteomes" id="UP000663722">
    <property type="component" value="Chromosome"/>
</dbReference>
<accession>A0A975GRN2</accession>
<sequence length="112" mass="12351">MTKVANSQAIENAKSELVEKVKAALNLSEIKKILEDQHNLEISDDLEVNSGEMVIHNNQLGYKMEFEVLLSLSVLLDGDGNYIPPEDTPEENIDQLGTQVGNIIQDVVADES</sequence>
<reference evidence="1" key="1">
    <citation type="journal article" date="2021" name="Microb. Physiol.">
        <title>Proteogenomic Insights into the Physiology of Marine, Sulfate-Reducing, Filamentous Desulfonema limicola and Desulfonema magnum.</title>
        <authorList>
            <person name="Schnaars V."/>
            <person name="Wohlbrand L."/>
            <person name="Scheve S."/>
            <person name="Hinrichs C."/>
            <person name="Reinhardt R."/>
            <person name="Rabus R."/>
        </authorList>
    </citation>
    <scope>NUCLEOTIDE SEQUENCE</scope>
    <source>
        <strain evidence="1">4be13</strain>
    </source>
</reference>
<evidence type="ECO:0000313" key="1">
    <source>
        <dbReference type="EMBL" id="QTA91199.1"/>
    </source>
</evidence>
<name>A0A975GRN2_9BACT</name>
<dbReference type="AlphaFoldDB" id="A0A975GRN2"/>
<keyword evidence="2" id="KW-1185">Reference proteome</keyword>
<gene>
    <name evidence="1" type="ORF">dnm_072640</name>
</gene>
<dbReference type="KEGG" id="dmm:dnm_072640"/>
<protein>
    <submittedName>
        <fullName evidence="1">Uncharacterized protein</fullName>
    </submittedName>
</protein>
<dbReference type="RefSeq" id="WP_207679074.1">
    <property type="nucleotide sequence ID" value="NZ_CP061800.1"/>
</dbReference>
<dbReference type="EMBL" id="CP061800">
    <property type="protein sequence ID" value="QTA91199.1"/>
    <property type="molecule type" value="Genomic_DNA"/>
</dbReference>
<proteinExistence type="predicted"/>
<organism evidence="1 2">
    <name type="scientific">Desulfonema magnum</name>
    <dbReference type="NCBI Taxonomy" id="45655"/>
    <lineage>
        <taxon>Bacteria</taxon>
        <taxon>Pseudomonadati</taxon>
        <taxon>Thermodesulfobacteriota</taxon>
        <taxon>Desulfobacteria</taxon>
        <taxon>Desulfobacterales</taxon>
        <taxon>Desulfococcaceae</taxon>
        <taxon>Desulfonema</taxon>
    </lineage>
</organism>